<dbReference type="NCBIfam" id="TIGR00756">
    <property type="entry name" value="PPR"/>
    <property type="match status" value="1"/>
</dbReference>
<dbReference type="InParanoid" id="A0A061EFT4"/>
<dbReference type="PANTHER" id="PTHR47939:SF6">
    <property type="entry name" value="OS03G0168400 PROTEIN"/>
    <property type="match status" value="1"/>
</dbReference>
<dbReference type="Gene3D" id="1.25.40.10">
    <property type="entry name" value="Tetratricopeptide repeat domain"/>
    <property type="match status" value="2"/>
</dbReference>
<dbReference type="AlphaFoldDB" id="A0A061EFT4"/>
<dbReference type="Gramene" id="EOY03518">
    <property type="protein sequence ID" value="EOY03518"/>
    <property type="gene ID" value="TCM_018618"/>
</dbReference>
<dbReference type="HOGENOM" id="CLU_981451_0_0_1"/>
<organism evidence="4 5">
    <name type="scientific">Theobroma cacao</name>
    <name type="common">Cacao</name>
    <name type="synonym">Cocoa</name>
    <dbReference type="NCBI Taxonomy" id="3641"/>
    <lineage>
        <taxon>Eukaryota</taxon>
        <taxon>Viridiplantae</taxon>
        <taxon>Streptophyta</taxon>
        <taxon>Embryophyta</taxon>
        <taxon>Tracheophyta</taxon>
        <taxon>Spermatophyta</taxon>
        <taxon>Magnoliopsida</taxon>
        <taxon>eudicotyledons</taxon>
        <taxon>Gunneridae</taxon>
        <taxon>Pentapetalae</taxon>
        <taxon>rosids</taxon>
        <taxon>malvids</taxon>
        <taxon>Malvales</taxon>
        <taxon>Malvaceae</taxon>
        <taxon>Byttnerioideae</taxon>
        <taxon>Theobroma</taxon>
    </lineage>
</organism>
<dbReference type="PANTHER" id="PTHR47939">
    <property type="entry name" value="MEMBRANE-ASSOCIATED SALT-INDUCIBLE PROTEIN-LIKE"/>
    <property type="match status" value="1"/>
</dbReference>
<dbReference type="EMBL" id="CM001882">
    <property type="protein sequence ID" value="EOY03518.1"/>
    <property type="molecule type" value="Genomic_DNA"/>
</dbReference>
<protein>
    <recommendedName>
        <fullName evidence="6">Pentatricopeptide repeat-containing protein</fullName>
    </recommendedName>
</protein>
<proteinExistence type="inferred from homology"/>
<evidence type="ECO:0008006" key="6">
    <source>
        <dbReference type="Google" id="ProtNLM"/>
    </source>
</evidence>
<evidence type="ECO:0000313" key="5">
    <source>
        <dbReference type="Proteomes" id="UP000026915"/>
    </source>
</evidence>
<dbReference type="InterPro" id="IPR011990">
    <property type="entry name" value="TPR-like_helical_dom_sf"/>
</dbReference>
<dbReference type="PROSITE" id="PS51375">
    <property type="entry name" value="PPR"/>
    <property type="match status" value="1"/>
</dbReference>
<reference evidence="4 5" key="1">
    <citation type="journal article" date="2013" name="Genome Biol.">
        <title>The genome sequence of the most widely cultivated cacao type and its use to identify candidate genes regulating pod color.</title>
        <authorList>
            <person name="Motamayor J.C."/>
            <person name="Mockaitis K."/>
            <person name="Schmutz J."/>
            <person name="Haiminen N."/>
            <person name="Iii D.L."/>
            <person name="Cornejo O."/>
            <person name="Findley S.D."/>
            <person name="Zheng P."/>
            <person name="Utro F."/>
            <person name="Royaert S."/>
            <person name="Saski C."/>
            <person name="Jenkins J."/>
            <person name="Podicheti R."/>
            <person name="Zhao M."/>
            <person name="Scheffler B.E."/>
            <person name="Stack J.C."/>
            <person name="Feltus F.A."/>
            <person name="Mustiga G.M."/>
            <person name="Amores F."/>
            <person name="Phillips W."/>
            <person name="Marelli J.P."/>
            <person name="May G.D."/>
            <person name="Shapiro H."/>
            <person name="Ma J."/>
            <person name="Bustamante C.D."/>
            <person name="Schnell R.J."/>
            <person name="Main D."/>
            <person name="Gilbert D."/>
            <person name="Parida L."/>
            <person name="Kuhn D.N."/>
        </authorList>
    </citation>
    <scope>NUCLEOTIDE SEQUENCE [LARGE SCALE GENOMIC DNA]</scope>
    <source>
        <strain evidence="5">cv. Matina 1-6</strain>
    </source>
</reference>
<accession>A0A061EFT4</accession>
<feature type="repeat" description="PPR" evidence="3">
    <location>
        <begin position="157"/>
        <end position="191"/>
    </location>
</feature>
<comment type="similarity">
    <text evidence="1">Belongs to the PPR family. P subfamily.</text>
</comment>
<gene>
    <name evidence="4" type="ORF">TCM_018618</name>
</gene>
<keyword evidence="5" id="KW-1185">Reference proteome</keyword>
<dbReference type="Pfam" id="PF01535">
    <property type="entry name" value="PPR"/>
    <property type="match status" value="1"/>
</dbReference>
<dbReference type="eggNOG" id="KOG4197">
    <property type="taxonomic scope" value="Eukaryota"/>
</dbReference>
<evidence type="ECO:0000256" key="2">
    <source>
        <dbReference type="ARBA" id="ARBA00022737"/>
    </source>
</evidence>
<evidence type="ECO:0000313" key="4">
    <source>
        <dbReference type="EMBL" id="EOY03518.1"/>
    </source>
</evidence>
<dbReference type="Proteomes" id="UP000026915">
    <property type="component" value="Chromosome 4"/>
</dbReference>
<sequence>MVDFEIHSINTTYSDFRMIEDPLSKAFVVLGLDPLAVKLRRENNVGFPIVEFFDDLGNGLYLDTDDMLKEALKLFEGMLVSYPQSKLKVFHTFLENLCISGFTSIAHVMVEKLPRKAEELVPFLDVSLTLIPPLFRADKFEEAITMGKISLREQSTFSSVQSALLKGFCMKGKLREARLLFQDMSSEGLFVNANIYVGNILAVNKVLNELQGKELLPNEATYDFFVYGFSKCKEMSSSVHYLFTMISKGLKLSNRSLRIVTSHLCDIGDLEKALELSQEMESRG</sequence>
<keyword evidence="2" id="KW-0677">Repeat</keyword>
<evidence type="ECO:0000256" key="3">
    <source>
        <dbReference type="PROSITE-ProRule" id="PRU00708"/>
    </source>
</evidence>
<dbReference type="InterPro" id="IPR050667">
    <property type="entry name" value="PPR-containing_protein"/>
</dbReference>
<name>A0A061EFT4_THECC</name>
<evidence type="ECO:0000256" key="1">
    <source>
        <dbReference type="ARBA" id="ARBA00007626"/>
    </source>
</evidence>
<dbReference type="InterPro" id="IPR002885">
    <property type="entry name" value="PPR_rpt"/>
</dbReference>